<accession>A0A0R2FJ64</accession>
<dbReference type="EMBL" id="JQAZ01000002">
    <property type="protein sequence ID" value="KRN32931.1"/>
    <property type="molecule type" value="Genomic_DNA"/>
</dbReference>
<evidence type="ECO:0000259" key="8">
    <source>
        <dbReference type="Pfam" id="PF00746"/>
    </source>
</evidence>
<dbReference type="Pfam" id="PF00746">
    <property type="entry name" value="Gram_pos_anchor"/>
    <property type="match status" value="1"/>
</dbReference>
<evidence type="ECO:0000313" key="9">
    <source>
        <dbReference type="EMBL" id="KRN28659.1"/>
    </source>
</evidence>
<evidence type="ECO:0000313" key="12">
    <source>
        <dbReference type="Proteomes" id="UP000051751"/>
    </source>
</evidence>
<dbReference type="EMBL" id="JQAT01000002">
    <property type="protein sequence ID" value="KRN28659.1"/>
    <property type="molecule type" value="Genomic_DNA"/>
</dbReference>
<proteinExistence type="predicted"/>
<evidence type="ECO:0000256" key="7">
    <source>
        <dbReference type="SAM" id="SignalP"/>
    </source>
</evidence>
<keyword evidence="3 7" id="KW-0732">Signal</keyword>
<feature type="chain" id="PRO_5044546145" description="Gram-positive cocci surface proteins LPxTG domain-containing protein" evidence="7">
    <location>
        <begin position="20"/>
        <end position="115"/>
    </location>
</feature>
<feature type="domain" description="Gram-positive cocci surface proteins LPxTG" evidence="8">
    <location>
        <begin position="79"/>
        <end position="110"/>
    </location>
</feature>
<protein>
    <recommendedName>
        <fullName evidence="8">Gram-positive cocci surface proteins LPxTG domain-containing protein</fullName>
    </recommendedName>
</protein>
<keyword evidence="11" id="KW-1185">Reference proteome</keyword>
<dbReference type="RefSeq" id="WP_057769158.1">
    <property type="nucleotide sequence ID" value="NZ_JQAT01000002.1"/>
</dbReference>
<keyword evidence="6" id="KW-0472">Membrane</keyword>
<dbReference type="Proteomes" id="UP000051751">
    <property type="component" value="Unassembled WGS sequence"/>
</dbReference>
<keyword evidence="2" id="KW-0964">Secreted</keyword>
<evidence type="ECO:0000256" key="4">
    <source>
        <dbReference type="ARBA" id="ARBA00023088"/>
    </source>
</evidence>
<keyword evidence="1" id="KW-0134">Cell wall</keyword>
<gene>
    <name evidence="9" type="ORF">IV38_GL000862</name>
    <name evidence="10" type="ORF">IV40_GL000991</name>
</gene>
<keyword evidence="6" id="KW-1133">Transmembrane helix</keyword>
<dbReference type="PATRIC" id="fig|81857.3.peg.863"/>
<reference evidence="11 12" key="1">
    <citation type="journal article" date="2015" name="Genome Announc.">
        <title>Expanding the biotechnology potential of lactobacilli through comparative genomics of 213 strains and associated genera.</title>
        <authorList>
            <person name="Sun Z."/>
            <person name="Harris H.M."/>
            <person name="McCann A."/>
            <person name="Guo C."/>
            <person name="Argimon S."/>
            <person name="Zhang W."/>
            <person name="Yang X."/>
            <person name="Jeffery I.B."/>
            <person name="Cooney J.C."/>
            <person name="Kagawa T.F."/>
            <person name="Liu W."/>
            <person name="Song Y."/>
            <person name="Salvetti E."/>
            <person name="Wrobel A."/>
            <person name="Rasinkangas P."/>
            <person name="Parkhill J."/>
            <person name="Rea M.C."/>
            <person name="O'Sullivan O."/>
            <person name="Ritari J."/>
            <person name="Douillard F.P."/>
            <person name="Paul Ross R."/>
            <person name="Yang R."/>
            <person name="Briner A.E."/>
            <person name="Felis G.E."/>
            <person name="de Vos W.M."/>
            <person name="Barrangou R."/>
            <person name="Klaenhammer T.R."/>
            <person name="Caufield P.W."/>
            <person name="Cui Y."/>
            <person name="Zhang H."/>
            <person name="O'Toole P.W."/>
        </authorList>
    </citation>
    <scope>NUCLEOTIDE SEQUENCE [LARGE SCALE GENOMIC DNA]</scope>
    <source>
        <strain evidence="9 12">ATCC BAA-66</strain>
        <strain evidence="10 11">DSM 13344</strain>
    </source>
</reference>
<dbReference type="STRING" id="81857.IV38_GL000862"/>
<feature type="region of interest" description="Disordered" evidence="5">
    <location>
        <begin position="27"/>
        <end position="65"/>
    </location>
</feature>
<evidence type="ECO:0000256" key="6">
    <source>
        <dbReference type="SAM" id="Phobius"/>
    </source>
</evidence>
<evidence type="ECO:0000313" key="11">
    <source>
        <dbReference type="Proteomes" id="UP000051645"/>
    </source>
</evidence>
<organism evidence="9 12">
    <name type="scientific">Lactobacillus selangorensis</name>
    <dbReference type="NCBI Taxonomy" id="81857"/>
    <lineage>
        <taxon>Bacteria</taxon>
        <taxon>Bacillati</taxon>
        <taxon>Bacillota</taxon>
        <taxon>Bacilli</taxon>
        <taxon>Lactobacillales</taxon>
        <taxon>Lactobacillaceae</taxon>
        <taxon>Lactobacillus</taxon>
    </lineage>
</organism>
<keyword evidence="6" id="KW-0812">Transmembrane</keyword>
<feature type="signal peptide" evidence="7">
    <location>
        <begin position="1"/>
        <end position="19"/>
    </location>
</feature>
<evidence type="ECO:0000313" key="10">
    <source>
        <dbReference type="EMBL" id="KRN32931.1"/>
    </source>
</evidence>
<evidence type="ECO:0000256" key="1">
    <source>
        <dbReference type="ARBA" id="ARBA00022512"/>
    </source>
</evidence>
<feature type="transmembrane region" description="Helical" evidence="6">
    <location>
        <begin position="88"/>
        <end position="106"/>
    </location>
</feature>
<dbReference type="AlphaFoldDB" id="A0A0R2FJ64"/>
<dbReference type="Proteomes" id="UP000051645">
    <property type="component" value="Unassembled WGS sequence"/>
</dbReference>
<keyword evidence="4" id="KW-0572">Peptidoglycan-anchor</keyword>
<dbReference type="NCBIfam" id="TIGR01167">
    <property type="entry name" value="LPXTG_anchor"/>
    <property type="match status" value="1"/>
</dbReference>
<name>A0A0R2FJ64_9LACO</name>
<evidence type="ECO:0000256" key="5">
    <source>
        <dbReference type="SAM" id="MobiDB-lite"/>
    </source>
</evidence>
<evidence type="ECO:0000256" key="3">
    <source>
        <dbReference type="ARBA" id="ARBA00022729"/>
    </source>
</evidence>
<sequence length="115" mass="12463">MKKWLFSLLALLIMAVGLAAHPTRASAVDRNQQSVTVDLEAPKTTPPTDTDGAGRNTAHKNDASGTIQGQLEQVIHGILPQTGEQTSFWLAFLGTLLLVGTVLLILERRRPYESS</sequence>
<dbReference type="InterPro" id="IPR019931">
    <property type="entry name" value="LPXTG_anchor"/>
</dbReference>
<evidence type="ECO:0000256" key="2">
    <source>
        <dbReference type="ARBA" id="ARBA00022525"/>
    </source>
</evidence>
<comment type="caution">
    <text evidence="9">The sequence shown here is derived from an EMBL/GenBank/DDBJ whole genome shotgun (WGS) entry which is preliminary data.</text>
</comment>